<accession>A0A086SVR7</accession>
<feature type="compositionally biased region" description="Polar residues" evidence="1">
    <location>
        <begin position="60"/>
        <end position="81"/>
    </location>
</feature>
<dbReference type="HOGENOM" id="CLU_2573324_0_0_1"/>
<name>A0A086SVR7_HAPC1</name>
<dbReference type="AlphaFoldDB" id="A0A086SVR7"/>
<evidence type="ECO:0000313" key="2">
    <source>
        <dbReference type="EMBL" id="KFH41199.1"/>
    </source>
</evidence>
<organism evidence="2 3">
    <name type="scientific">Hapsidospora chrysogenum (strain ATCC 11550 / CBS 779.69 / DSM 880 / IAM 14645 / JCM 23072 / IMI 49137)</name>
    <name type="common">Acremonium chrysogenum</name>
    <dbReference type="NCBI Taxonomy" id="857340"/>
    <lineage>
        <taxon>Eukaryota</taxon>
        <taxon>Fungi</taxon>
        <taxon>Dikarya</taxon>
        <taxon>Ascomycota</taxon>
        <taxon>Pezizomycotina</taxon>
        <taxon>Sordariomycetes</taxon>
        <taxon>Hypocreomycetidae</taxon>
        <taxon>Hypocreales</taxon>
        <taxon>Bionectriaceae</taxon>
        <taxon>Hapsidospora</taxon>
    </lineage>
</organism>
<sequence length="81" mass="8749">MSNPASNPCSPTDLIAKPRTRILEIMAISPDEDHLRIPRVMMAIDSSEVGDGATPPTPNADIQQHLITRSLSSVSTMSARH</sequence>
<dbReference type="Proteomes" id="UP000029964">
    <property type="component" value="Unassembled WGS sequence"/>
</dbReference>
<comment type="caution">
    <text evidence="2">The sequence shown here is derived from an EMBL/GenBank/DDBJ whole genome shotgun (WGS) entry which is preliminary data.</text>
</comment>
<evidence type="ECO:0000256" key="1">
    <source>
        <dbReference type="SAM" id="MobiDB-lite"/>
    </source>
</evidence>
<feature type="region of interest" description="Disordered" evidence="1">
    <location>
        <begin position="47"/>
        <end position="81"/>
    </location>
</feature>
<protein>
    <submittedName>
        <fullName evidence="2">Uncharacterized protein</fullName>
    </submittedName>
</protein>
<evidence type="ECO:0000313" key="3">
    <source>
        <dbReference type="Proteomes" id="UP000029964"/>
    </source>
</evidence>
<keyword evidence="3" id="KW-1185">Reference proteome</keyword>
<gene>
    <name evidence="2" type="ORF">ACRE_080870</name>
</gene>
<proteinExistence type="predicted"/>
<reference evidence="3" key="1">
    <citation type="journal article" date="2014" name="Genome Announc.">
        <title>Genome sequence and annotation of Acremonium chrysogenum, producer of the beta-lactam antibiotic cephalosporin C.</title>
        <authorList>
            <person name="Terfehr D."/>
            <person name="Dahlmann T.A."/>
            <person name="Specht T."/>
            <person name="Zadra I."/>
            <person name="Kuernsteiner H."/>
            <person name="Kueck U."/>
        </authorList>
    </citation>
    <scope>NUCLEOTIDE SEQUENCE [LARGE SCALE GENOMIC DNA]</scope>
    <source>
        <strain evidence="3">ATCC 11550 / CBS 779.69 / DSM 880 / IAM 14645 / JCM 23072 / IMI 49137</strain>
    </source>
</reference>
<dbReference type="EMBL" id="JPKY01000141">
    <property type="protein sequence ID" value="KFH41199.1"/>
    <property type="molecule type" value="Genomic_DNA"/>
</dbReference>